<organism evidence="1">
    <name type="scientific">Rhizophora mucronata</name>
    <name type="common">Asiatic mangrove</name>
    <dbReference type="NCBI Taxonomy" id="61149"/>
    <lineage>
        <taxon>Eukaryota</taxon>
        <taxon>Viridiplantae</taxon>
        <taxon>Streptophyta</taxon>
        <taxon>Embryophyta</taxon>
        <taxon>Tracheophyta</taxon>
        <taxon>Spermatophyta</taxon>
        <taxon>Magnoliopsida</taxon>
        <taxon>eudicotyledons</taxon>
        <taxon>Gunneridae</taxon>
        <taxon>Pentapetalae</taxon>
        <taxon>rosids</taxon>
        <taxon>fabids</taxon>
        <taxon>Malpighiales</taxon>
        <taxon>Rhizophoraceae</taxon>
        <taxon>Rhizophora</taxon>
    </lineage>
</organism>
<dbReference type="AlphaFoldDB" id="A0A2P2JVV5"/>
<reference evidence="1" key="1">
    <citation type="submission" date="2018-02" db="EMBL/GenBank/DDBJ databases">
        <title>Rhizophora mucronata_Transcriptome.</title>
        <authorList>
            <person name="Meera S.P."/>
            <person name="Sreeshan A."/>
            <person name="Augustine A."/>
        </authorList>
    </citation>
    <scope>NUCLEOTIDE SEQUENCE</scope>
    <source>
        <tissue evidence="1">Leaf</tissue>
    </source>
</reference>
<name>A0A2P2JVV5_RHIMU</name>
<keyword evidence="1" id="KW-0689">Ribosomal protein</keyword>
<protein>
    <submittedName>
        <fullName evidence="1">40S ribosomal protein S20-2-like</fullName>
    </submittedName>
</protein>
<keyword evidence="1" id="KW-0687">Ribonucleoprotein</keyword>
<accession>A0A2P2JVV5</accession>
<dbReference type="GO" id="GO:0005840">
    <property type="term" value="C:ribosome"/>
    <property type="evidence" value="ECO:0007669"/>
    <property type="project" value="UniProtKB-KW"/>
</dbReference>
<evidence type="ECO:0000313" key="1">
    <source>
        <dbReference type="EMBL" id="MBW97604.1"/>
    </source>
</evidence>
<sequence>MGTRKEAQNIHESAIVTSTSTPGSIVMEVICLTMSGELKRSITRLWTRSSNLSHVLVPVNSTNH</sequence>
<dbReference type="EMBL" id="GGEC01017121">
    <property type="protein sequence ID" value="MBW97604.1"/>
    <property type="molecule type" value="Transcribed_RNA"/>
</dbReference>
<proteinExistence type="predicted"/>